<dbReference type="AlphaFoldDB" id="A0A0B4HMP4"/>
<keyword evidence="1" id="KW-0732">Signal</keyword>
<keyword evidence="3" id="KW-1185">Reference proteome</keyword>
<protein>
    <submittedName>
        <fullName evidence="2">FAD linked oxidase domain protein</fullName>
    </submittedName>
</protein>
<comment type="caution">
    <text evidence="2">The sequence shown here is derived from an EMBL/GenBank/DDBJ whole genome shotgun (WGS) entry which is preliminary data.</text>
</comment>
<dbReference type="EMBL" id="AZNH01000004">
    <property type="protein sequence ID" value="KID91276.1"/>
    <property type="molecule type" value="Genomic_DNA"/>
</dbReference>
<accession>A0A0B4HMP4</accession>
<proteinExistence type="predicted"/>
<evidence type="ECO:0000313" key="2">
    <source>
        <dbReference type="EMBL" id="KID91276.1"/>
    </source>
</evidence>
<sequence>MRALPVCLALCASLAAGSPWQGRDLRTCVAEVLGEGADKRVVGPEESTYTDARMGESIQ</sequence>
<name>A0A0B4HMP4_METGA</name>
<organism evidence="2 3">
    <name type="scientific">Metarhizium guizhouense (strain ARSEF 977)</name>
    <dbReference type="NCBI Taxonomy" id="1276136"/>
    <lineage>
        <taxon>Eukaryota</taxon>
        <taxon>Fungi</taxon>
        <taxon>Dikarya</taxon>
        <taxon>Ascomycota</taxon>
        <taxon>Pezizomycotina</taxon>
        <taxon>Sordariomycetes</taxon>
        <taxon>Hypocreomycetidae</taxon>
        <taxon>Hypocreales</taxon>
        <taxon>Clavicipitaceae</taxon>
        <taxon>Metarhizium</taxon>
    </lineage>
</organism>
<dbReference type="HOGENOM" id="CLU_2961300_0_0_1"/>
<evidence type="ECO:0000256" key="1">
    <source>
        <dbReference type="SAM" id="SignalP"/>
    </source>
</evidence>
<evidence type="ECO:0000313" key="3">
    <source>
        <dbReference type="Proteomes" id="UP000031192"/>
    </source>
</evidence>
<feature type="chain" id="PRO_5002105832" evidence="1">
    <location>
        <begin position="18"/>
        <end position="59"/>
    </location>
</feature>
<feature type="signal peptide" evidence="1">
    <location>
        <begin position="1"/>
        <end position="17"/>
    </location>
</feature>
<reference evidence="2 3" key="1">
    <citation type="journal article" date="2014" name="Proc. Natl. Acad. Sci. U.S.A.">
        <title>Trajectory and genomic determinants of fungal-pathogen speciation and host adaptation.</title>
        <authorList>
            <person name="Hu X."/>
            <person name="Xiao G."/>
            <person name="Zheng P."/>
            <person name="Shang Y."/>
            <person name="Su Y."/>
            <person name="Zhang X."/>
            <person name="Liu X."/>
            <person name="Zhan S."/>
            <person name="St Leger R.J."/>
            <person name="Wang C."/>
        </authorList>
    </citation>
    <scope>NUCLEOTIDE SEQUENCE [LARGE SCALE GENOMIC DNA]</scope>
    <source>
        <strain evidence="2 3">ARSEF 977</strain>
    </source>
</reference>
<gene>
    <name evidence="2" type="ORF">MGU_02230</name>
</gene>
<dbReference type="Proteomes" id="UP000031192">
    <property type="component" value="Unassembled WGS sequence"/>
</dbReference>